<protein>
    <submittedName>
        <fullName evidence="1">Uncharacterized protein</fullName>
    </submittedName>
</protein>
<dbReference type="EMBL" id="BAABRV010000002">
    <property type="protein sequence ID" value="GAA5532887.1"/>
    <property type="molecule type" value="Genomic_DNA"/>
</dbReference>
<accession>A0ABP9XBY9</accession>
<reference evidence="1 2" key="1">
    <citation type="submission" date="2024-02" db="EMBL/GenBank/DDBJ databases">
        <title>Deinococcus aluminii NBRC 112889.</title>
        <authorList>
            <person name="Ichikawa N."/>
            <person name="Katano-Makiyama Y."/>
            <person name="Hidaka K."/>
        </authorList>
    </citation>
    <scope>NUCLEOTIDE SEQUENCE [LARGE SCALE GENOMIC DNA]</scope>
    <source>
        <strain evidence="1 2">NBRC 112889</strain>
    </source>
</reference>
<evidence type="ECO:0000313" key="1">
    <source>
        <dbReference type="EMBL" id="GAA5532887.1"/>
    </source>
</evidence>
<keyword evidence="2" id="KW-1185">Reference proteome</keyword>
<proteinExistence type="predicted"/>
<evidence type="ECO:0000313" key="2">
    <source>
        <dbReference type="Proteomes" id="UP001404956"/>
    </source>
</evidence>
<organism evidence="1 2">
    <name type="scientific">Deinococcus aluminii</name>
    <dbReference type="NCBI Taxonomy" id="1656885"/>
    <lineage>
        <taxon>Bacteria</taxon>
        <taxon>Thermotogati</taxon>
        <taxon>Deinococcota</taxon>
        <taxon>Deinococci</taxon>
        <taxon>Deinococcales</taxon>
        <taxon>Deinococcaceae</taxon>
        <taxon>Deinococcus</taxon>
    </lineage>
</organism>
<comment type="caution">
    <text evidence="1">The sequence shown here is derived from an EMBL/GenBank/DDBJ whole genome shotgun (WGS) entry which is preliminary data.</text>
</comment>
<dbReference type="Proteomes" id="UP001404956">
    <property type="component" value="Unassembled WGS sequence"/>
</dbReference>
<dbReference type="RefSeq" id="WP_345452374.1">
    <property type="nucleotide sequence ID" value="NZ_BAABRV010000002.1"/>
</dbReference>
<sequence length="72" mass="8094">MARRARFAQAQFALWPDEGLLEAVRSFPGERINILRTELNHASPQVLTVDLADEFYRASGEDGWQVTTTSGE</sequence>
<name>A0ABP9XBY9_9DEIO</name>
<gene>
    <name evidence="1" type="ORF">Dalu01_01278</name>
</gene>